<accession>A0A0H5BWN1</accession>
<comment type="subcellular location">
    <subcellularLocation>
        <location evidence="2 15">Cytoplasm</location>
    </subcellularLocation>
</comment>
<keyword evidence="12 15" id="KW-0378">Hydrolase</keyword>
<dbReference type="GO" id="GO:0006397">
    <property type="term" value="P:mRNA processing"/>
    <property type="evidence" value="ECO:0007669"/>
    <property type="project" value="UniProtKB-UniRule"/>
</dbReference>
<evidence type="ECO:0000259" key="17">
    <source>
        <dbReference type="PROSITE" id="PS50142"/>
    </source>
</evidence>
<keyword evidence="8 15" id="KW-0819">tRNA processing</keyword>
<dbReference type="FunFam" id="3.30.160.20:FF:000003">
    <property type="entry name" value="Ribonuclease 3"/>
    <property type="match status" value="1"/>
</dbReference>
<feature type="active site" evidence="15">
    <location>
        <position position="117"/>
    </location>
</feature>
<evidence type="ECO:0000256" key="6">
    <source>
        <dbReference type="ARBA" id="ARBA00022552"/>
    </source>
</evidence>
<dbReference type="CDD" id="cd10845">
    <property type="entry name" value="DSRM_RNAse_III_family"/>
    <property type="match status" value="1"/>
</dbReference>
<dbReference type="PROSITE" id="PS50142">
    <property type="entry name" value="RNASE_3_2"/>
    <property type="match status" value="1"/>
</dbReference>
<comment type="subunit">
    <text evidence="4 15">Homodimer.</text>
</comment>
<keyword evidence="9 15" id="KW-0540">Nuclease</keyword>
<dbReference type="SMART" id="SM00358">
    <property type="entry name" value="DSRM"/>
    <property type="match status" value="1"/>
</dbReference>
<keyword evidence="15" id="KW-0699">rRNA-binding</keyword>
<feature type="binding site" evidence="15">
    <location>
        <position position="117"/>
    </location>
    <ligand>
        <name>Mg(2+)</name>
        <dbReference type="ChEBI" id="CHEBI:18420"/>
    </ligand>
</feature>
<feature type="active site" evidence="15">
    <location>
        <position position="45"/>
    </location>
</feature>
<evidence type="ECO:0000256" key="9">
    <source>
        <dbReference type="ARBA" id="ARBA00022722"/>
    </source>
</evidence>
<dbReference type="PROSITE" id="PS00517">
    <property type="entry name" value="RNASE_3_1"/>
    <property type="match status" value="1"/>
</dbReference>
<evidence type="ECO:0000256" key="2">
    <source>
        <dbReference type="ARBA" id="ARBA00004496"/>
    </source>
</evidence>
<reference evidence="19" key="1">
    <citation type="submission" date="2015-01" db="EMBL/GenBank/DDBJ databases">
        <authorList>
            <person name="Manzano-Marin A."/>
            <person name="Manzano-Marin A."/>
        </authorList>
    </citation>
    <scope>NUCLEOTIDE SEQUENCE [LARGE SCALE GENOMIC DNA]</scope>
    <source>
        <strain evidence="19">obscurior</strain>
    </source>
</reference>
<dbReference type="FunFam" id="1.10.1520.10:FF:000001">
    <property type="entry name" value="Ribonuclease 3"/>
    <property type="match status" value="1"/>
</dbReference>
<dbReference type="InterPro" id="IPR011907">
    <property type="entry name" value="RNase_III"/>
</dbReference>
<dbReference type="GO" id="GO:0042802">
    <property type="term" value="F:identical protein binding"/>
    <property type="evidence" value="ECO:0007669"/>
    <property type="project" value="UniProtKB-ARBA"/>
</dbReference>
<keyword evidence="14 15" id="KW-0694">RNA-binding</keyword>
<dbReference type="HAMAP" id="MF_00104">
    <property type="entry name" value="RNase_III"/>
    <property type="match status" value="1"/>
</dbReference>
<dbReference type="Gene3D" id="3.30.160.20">
    <property type="match status" value="1"/>
</dbReference>
<dbReference type="GO" id="GO:0004525">
    <property type="term" value="F:ribonuclease III activity"/>
    <property type="evidence" value="ECO:0007669"/>
    <property type="project" value="UniProtKB-UniRule"/>
</dbReference>
<name>A0A0H5BWN1_9ENTR</name>
<feature type="binding site" evidence="15">
    <location>
        <position position="114"/>
    </location>
    <ligand>
        <name>Mg(2+)</name>
        <dbReference type="ChEBI" id="CHEBI:18420"/>
    </ligand>
</feature>
<dbReference type="Pfam" id="PF14622">
    <property type="entry name" value="Ribonucleas_3_3"/>
    <property type="match status" value="1"/>
</dbReference>
<sequence length="226" mass="26001">MNLKLINMLQKNLGYFFREEKLLFLALTHRSASSIHNERLEFLGDSILNYVIANVLYRRFPNIDEGDMSRMRAVLVCKNTLVEIAKRFKLGIYLFLGIGELRNGGIYRESILANAIEALIGAIFLDSDIRRIEQLILSWYSQYLNEIIPGENQKDPKTRLQEYLQGNHLPLPVYILVETRGEKHDQEFVIQCHVSGSKEVILGIASSRRKAEQIAANKAIRLLKIK</sequence>
<dbReference type="RefSeq" id="WP_281264001.1">
    <property type="nucleotide sequence ID" value="NZ_LN774881.1"/>
</dbReference>
<comment type="function">
    <text evidence="15">Digests double-stranded RNA. Involved in the processing of primary rRNA transcript to yield the immediate precursors to the large and small rRNAs (23S and 16S). Processes some mRNAs, and tRNAs when they are encoded in the rRNA operon. Processes pre-crRNA and tracrRNA of type II CRISPR loci if present in the organism.</text>
</comment>
<keyword evidence="6 15" id="KW-0698">rRNA processing</keyword>
<evidence type="ECO:0000256" key="4">
    <source>
        <dbReference type="ARBA" id="ARBA00011738"/>
    </source>
</evidence>
<evidence type="ECO:0000256" key="7">
    <source>
        <dbReference type="ARBA" id="ARBA00022664"/>
    </source>
</evidence>
<dbReference type="KEGG" id="wca:WEOB_152"/>
<dbReference type="GO" id="GO:0019843">
    <property type="term" value="F:rRNA binding"/>
    <property type="evidence" value="ECO:0007669"/>
    <property type="project" value="UniProtKB-KW"/>
</dbReference>
<dbReference type="SUPFAM" id="SSF69065">
    <property type="entry name" value="RNase III domain-like"/>
    <property type="match status" value="1"/>
</dbReference>
<dbReference type="InterPro" id="IPR014720">
    <property type="entry name" value="dsRBD_dom"/>
</dbReference>
<dbReference type="PATRIC" id="fig|1594731.3.peg.141"/>
<protein>
    <recommendedName>
        <fullName evidence="15">Ribonuclease 3</fullName>
        <ecNumber evidence="15">3.1.26.3</ecNumber>
    </recommendedName>
    <alternativeName>
        <fullName evidence="15">Ribonuclease III</fullName>
        <shortName evidence="15">RNase III</shortName>
    </alternativeName>
</protein>
<dbReference type="SMART" id="SM00535">
    <property type="entry name" value="RIBOc"/>
    <property type="match status" value="1"/>
</dbReference>
<keyword evidence="10 15" id="KW-0479">Metal-binding</keyword>
<evidence type="ECO:0000256" key="8">
    <source>
        <dbReference type="ARBA" id="ARBA00022694"/>
    </source>
</evidence>
<dbReference type="NCBIfam" id="TIGR02191">
    <property type="entry name" value="RNaseIII"/>
    <property type="match status" value="1"/>
</dbReference>
<evidence type="ECO:0000259" key="16">
    <source>
        <dbReference type="PROSITE" id="PS50137"/>
    </source>
</evidence>
<evidence type="ECO:0000256" key="3">
    <source>
        <dbReference type="ARBA" id="ARBA00010183"/>
    </source>
</evidence>
<evidence type="ECO:0000256" key="1">
    <source>
        <dbReference type="ARBA" id="ARBA00000109"/>
    </source>
</evidence>
<gene>
    <name evidence="15 18" type="primary">rnc</name>
    <name evidence="18" type="ORF">WEOB_152</name>
</gene>
<dbReference type="GO" id="GO:0005737">
    <property type="term" value="C:cytoplasm"/>
    <property type="evidence" value="ECO:0007669"/>
    <property type="project" value="UniProtKB-SubCell"/>
</dbReference>
<evidence type="ECO:0000256" key="11">
    <source>
        <dbReference type="ARBA" id="ARBA00022759"/>
    </source>
</evidence>
<feature type="binding site" evidence="15">
    <location>
        <position position="41"/>
    </location>
    <ligand>
        <name>Mg(2+)</name>
        <dbReference type="ChEBI" id="CHEBI:18420"/>
    </ligand>
</feature>
<feature type="domain" description="DRBM" evidence="16">
    <location>
        <begin position="155"/>
        <end position="225"/>
    </location>
</feature>
<dbReference type="PROSITE" id="PS50137">
    <property type="entry name" value="DS_RBD"/>
    <property type="match status" value="1"/>
</dbReference>
<keyword evidence="5 15" id="KW-0963">Cytoplasm</keyword>
<dbReference type="GO" id="GO:0003725">
    <property type="term" value="F:double-stranded RNA binding"/>
    <property type="evidence" value="ECO:0007669"/>
    <property type="project" value="TreeGrafter"/>
</dbReference>
<dbReference type="InterPro" id="IPR000999">
    <property type="entry name" value="RNase_III_dom"/>
</dbReference>
<dbReference type="AlphaFoldDB" id="A0A0H5BWN1"/>
<keyword evidence="19" id="KW-1185">Reference proteome</keyword>
<evidence type="ECO:0000256" key="12">
    <source>
        <dbReference type="ARBA" id="ARBA00022801"/>
    </source>
</evidence>
<comment type="catalytic activity">
    <reaction evidence="1 15">
        <text>Endonucleolytic cleavage to 5'-phosphomonoester.</text>
        <dbReference type="EC" id="3.1.26.3"/>
    </reaction>
</comment>
<feature type="domain" description="RNase III" evidence="17">
    <location>
        <begin position="6"/>
        <end position="128"/>
    </location>
</feature>
<evidence type="ECO:0000256" key="13">
    <source>
        <dbReference type="ARBA" id="ARBA00022842"/>
    </source>
</evidence>
<evidence type="ECO:0000256" key="5">
    <source>
        <dbReference type="ARBA" id="ARBA00022490"/>
    </source>
</evidence>
<dbReference type="Gene3D" id="1.10.1520.10">
    <property type="entry name" value="Ribonuclease III domain"/>
    <property type="match status" value="1"/>
</dbReference>
<dbReference type="Proteomes" id="UP000242753">
    <property type="component" value="Chromosome I"/>
</dbReference>
<dbReference type="SUPFAM" id="SSF54768">
    <property type="entry name" value="dsRNA-binding domain-like"/>
    <property type="match status" value="1"/>
</dbReference>
<dbReference type="CDD" id="cd00593">
    <property type="entry name" value="RIBOc"/>
    <property type="match status" value="1"/>
</dbReference>
<organism evidence="18 19">
    <name type="scientific">Candidatus Westeberhardia cardiocondylae</name>
    <dbReference type="NCBI Taxonomy" id="1594731"/>
    <lineage>
        <taxon>Bacteria</taxon>
        <taxon>Pseudomonadati</taxon>
        <taxon>Pseudomonadota</taxon>
        <taxon>Gammaproteobacteria</taxon>
        <taxon>Enterobacterales</taxon>
        <taxon>Enterobacteriaceae</taxon>
        <taxon>ant endosymbionts</taxon>
        <taxon>Candidatus Westeberhardia</taxon>
    </lineage>
</organism>
<keyword evidence="13 15" id="KW-0460">Magnesium</keyword>
<comment type="similarity">
    <text evidence="3">Belongs to the ribonuclease III family.</text>
</comment>
<evidence type="ECO:0000313" key="19">
    <source>
        <dbReference type="Proteomes" id="UP000242753"/>
    </source>
</evidence>
<dbReference type="InterPro" id="IPR036389">
    <property type="entry name" value="RNase_III_sf"/>
</dbReference>
<dbReference type="GO" id="GO:0006364">
    <property type="term" value="P:rRNA processing"/>
    <property type="evidence" value="ECO:0007669"/>
    <property type="project" value="UniProtKB-UniRule"/>
</dbReference>
<dbReference type="EMBL" id="LN774881">
    <property type="protein sequence ID" value="CEN32105.1"/>
    <property type="molecule type" value="Genomic_DNA"/>
</dbReference>
<dbReference type="GO" id="GO:0008033">
    <property type="term" value="P:tRNA processing"/>
    <property type="evidence" value="ECO:0007669"/>
    <property type="project" value="UniProtKB-KW"/>
</dbReference>
<evidence type="ECO:0000256" key="15">
    <source>
        <dbReference type="HAMAP-Rule" id="MF_00104"/>
    </source>
</evidence>
<dbReference type="PANTHER" id="PTHR11207:SF0">
    <property type="entry name" value="RIBONUCLEASE 3"/>
    <property type="match status" value="1"/>
</dbReference>
<evidence type="ECO:0000256" key="10">
    <source>
        <dbReference type="ARBA" id="ARBA00022723"/>
    </source>
</evidence>
<evidence type="ECO:0000256" key="14">
    <source>
        <dbReference type="ARBA" id="ARBA00022884"/>
    </source>
</evidence>
<dbReference type="GO" id="GO:0010468">
    <property type="term" value="P:regulation of gene expression"/>
    <property type="evidence" value="ECO:0007669"/>
    <property type="project" value="TreeGrafter"/>
</dbReference>
<proteinExistence type="inferred from homology"/>
<comment type="cofactor">
    <cofactor evidence="15">
        <name>Mg(2+)</name>
        <dbReference type="ChEBI" id="CHEBI:18420"/>
    </cofactor>
</comment>
<dbReference type="GO" id="GO:0046872">
    <property type="term" value="F:metal ion binding"/>
    <property type="evidence" value="ECO:0007669"/>
    <property type="project" value="UniProtKB-KW"/>
</dbReference>
<keyword evidence="7 15" id="KW-0507">mRNA processing</keyword>
<dbReference type="EC" id="3.1.26.3" evidence="15"/>
<dbReference type="PANTHER" id="PTHR11207">
    <property type="entry name" value="RIBONUCLEASE III"/>
    <property type="match status" value="1"/>
</dbReference>
<dbReference type="Pfam" id="PF00035">
    <property type="entry name" value="dsrm"/>
    <property type="match status" value="1"/>
</dbReference>
<keyword evidence="11 15" id="KW-0255">Endonuclease</keyword>
<evidence type="ECO:0000313" key="18">
    <source>
        <dbReference type="EMBL" id="CEN32105.1"/>
    </source>
</evidence>
<dbReference type="STRING" id="1594731.WEOB_152"/>